<evidence type="ECO:0000313" key="3">
    <source>
        <dbReference type="Proteomes" id="UP000049127"/>
    </source>
</evidence>
<dbReference type="AlphaFoldDB" id="A0A0C7GBQ5"/>
<dbReference type="EMBL" id="CEKZ01000025">
    <property type="protein sequence ID" value="CEQ05342.1"/>
    <property type="molecule type" value="Genomic_DNA"/>
</dbReference>
<keyword evidence="2" id="KW-0378">Hydrolase</keyword>
<gene>
    <name evidence="2" type="primary">sleB_2</name>
    <name evidence="2" type="ORF">R28058_30511</name>
</gene>
<protein>
    <submittedName>
        <fullName evidence="2">Spore cortex-lytic hydrolase</fullName>
    </submittedName>
</protein>
<dbReference type="InterPro" id="IPR042047">
    <property type="entry name" value="SleB_dom1"/>
</dbReference>
<evidence type="ECO:0000259" key="1">
    <source>
        <dbReference type="Pfam" id="PF07486"/>
    </source>
</evidence>
<organism evidence="2 3">
    <name type="scientific">Paraclostridium sordellii</name>
    <name type="common">Clostridium sordellii</name>
    <dbReference type="NCBI Taxonomy" id="1505"/>
    <lineage>
        <taxon>Bacteria</taxon>
        <taxon>Bacillati</taxon>
        <taxon>Bacillota</taxon>
        <taxon>Clostridia</taxon>
        <taxon>Peptostreptococcales</taxon>
        <taxon>Peptostreptococcaceae</taxon>
        <taxon>Paraclostridium</taxon>
    </lineage>
</organism>
<name>A0A0C7GBQ5_PARSO</name>
<dbReference type="Pfam" id="PF07486">
    <property type="entry name" value="Hydrolase_2"/>
    <property type="match status" value="1"/>
</dbReference>
<dbReference type="InterPro" id="IPR011105">
    <property type="entry name" value="Cell_wall_hydrolase_SleB"/>
</dbReference>
<sequence>MNYHTKLFLSAFITILCISFNLDISFAENEEKVNQRNNIVNNQEEKNENKSKEVISITNDELYLLSKLVSSEARGESYEGQVAVAAVVINRVLDPRFPDDIKDVIYQRNAFSVINNGEIYKEPTDSAYKAAREALYGNDPTRGAIYFWNPDIATCNWIKTLDPYKRIGNHVFAK</sequence>
<evidence type="ECO:0000313" key="2">
    <source>
        <dbReference type="EMBL" id="CEQ05342.1"/>
    </source>
</evidence>
<accession>A0A0C7GBQ5</accession>
<reference evidence="2 3" key="1">
    <citation type="submission" date="2015-01" db="EMBL/GenBank/DDBJ databases">
        <authorList>
            <person name="Aslett A.Martin."/>
            <person name="De Silva Nishadi"/>
        </authorList>
    </citation>
    <scope>NUCLEOTIDE SEQUENCE [LARGE SCALE GENOMIC DNA]</scope>
    <source>
        <strain evidence="2 3">R28058</strain>
    </source>
</reference>
<dbReference type="Proteomes" id="UP000049127">
    <property type="component" value="Unassembled WGS sequence"/>
</dbReference>
<dbReference type="Gene3D" id="6.20.240.60">
    <property type="match status" value="1"/>
</dbReference>
<dbReference type="RefSeq" id="WP_081014823.1">
    <property type="nucleotide sequence ID" value="NZ_CDNI01000025.1"/>
</dbReference>
<feature type="domain" description="Cell wall hydrolase SleB" evidence="1">
    <location>
        <begin position="75"/>
        <end position="173"/>
    </location>
</feature>
<dbReference type="Gene3D" id="1.10.10.2520">
    <property type="entry name" value="Cell wall hydrolase SleB, domain 1"/>
    <property type="match status" value="1"/>
</dbReference>
<dbReference type="GO" id="GO:0016787">
    <property type="term" value="F:hydrolase activity"/>
    <property type="evidence" value="ECO:0007669"/>
    <property type="project" value="UniProtKB-KW"/>
</dbReference>
<dbReference type="OrthoDB" id="9785345at2"/>
<proteinExistence type="predicted"/>